<reference evidence="2 3" key="2">
    <citation type="journal article" date="2017" name="Front. Plant Sci.">
        <title>Gene Classification and Mining of Molecular Markers Useful in Red Clover (Trifolium pratense) Breeding.</title>
        <authorList>
            <person name="Istvanek J."/>
            <person name="Dluhosova J."/>
            <person name="Dluhos P."/>
            <person name="Patkova L."/>
            <person name="Nedelnik J."/>
            <person name="Repkova J."/>
        </authorList>
    </citation>
    <scope>NUCLEOTIDE SEQUENCE [LARGE SCALE GENOMIC DNA]</scope>
    <source>
        <strain evidence="3">cv. Tatra</strain>
        <tissue evidence="2">Young leaves</tissue>
    </source>
</reference>
<organism evidence="2 3">
    <name type="scientific">Trifolium pratense</name>
    <name type="common">Red clover</name>
    <dbReference type="NCBI Taxonomy" id="57577"/>
    <lineage>
        <taxon>Eukaryota</taxon>
        <taxon>Viridiplantae</taxon>
        <taxon>Streptophyta</taxon>
        <taxon>Embryophyta</taxon>
        <taxon>Tracheophyta</taxon>
        <taxon>Spermatophyta</taxon>
        <taxon>Magnoliopsida</taxon>
        <taxon>eudicotyledons</taxon>
        <taxon>Gunneridae</taxon>
        <taxon>Pentapetalae</taxon>
        <taxon>rosids</taxon>
        <taxon>fabids</taxon>
        <taxon>Fabales</taxon>
        <taxon>Fabaceae</taxon>
        <taxon>Papilionoideae</taxon>
        <taxon>50 kb inversion clade</taxon>
        <taxon>NPAAA clade</taxon>
        <taxon>Hologalegina</taxon>
        <taxon>IRL clade</taxon>
        <taxon>Trifolieae</taxon>
        <taxon>Trifolium</taxon>
    </lineage>
</organism>
<reference evidence="2 3" key="1">
    <citation type="journal article" date="2014" name="Am. J. Bot.">
        <title>Genome assembly and annotation for red clover (Trifolium pratense; Fabaceae).</title>
        <authorList>
            <person name="Istvanek J."/>
            <person name="Jaros M."/>
            <person name="Krenek A."/>
            <person name="Repkova J."/>
        </authorList>
    </citation>
    <scope>NUCLEOTIDE SEQUENCE [LARGE SCALE GENOMIC DNA]</scope>
    <source>
        <strain evidence="3">cv. Tatra</strain>
        <tissue evidence="2">Young leaves</tissue>
    </source>
</reference>
<evidence type="ECO:0000313" key="3">
    <source>
        <dbReference type="Proteomes" id="UP000236291"/>
    </source>
</evidence>
<dbReference type="PANTHER" id="PTHR21286:SF0">
    <property type="entry name" value="NUCLEAR PORE COMPLEX PROTEIN NUP160"/>
    <property type="match status" value="1"/>
</dbReference>
<dbReference type="Proteomes" id="UP000236291">
    <property type="component" value="Unassembled WGS sequence"/>
</dbReference>
<sequence length="298" mass="34253">ADNDAEPQKWQSAVDIEKLENEFVLTSAEYMLSLVKVKWTFSGKHGALSDLASLLVQNNLYDMAFTILLRFFKGSALKRELERVLSEMAIKCCHDKVESTWVEEHGHLLFSSKLEMVAHGSPVTLPTAPQTDRSSRWTNLKLYLEKYKEFHGRLPVIVAGTLLRADPKIELPLWLVQLFKEGQKERMWGMTGRESNPASLFQLYVNCGRYAEATYLLLEYIESFASLRPADIIRRKRPFALWFPYTTVEQLLCQLEELIRMGHMVDHCDKLKKMLHGSLLNHLKMLKDDSDDTISAAS</sequence>
<accession>A0A2K3MQH0</accession>
<dbReference type="GO" id="GO:0005643">
    <property type="term" value="C:nuclear pore"/>
    <property type="evidence" value="ECO:0007669"/>
    <property type="project" value="TreeGrafter"/>
</dbReference>
<name>A0A2K3MQH0_TRIPR</name>
<dbReference type="GO" id="GO:0017056">
    <property type="term" value="F:structural constituent of nuclear pore"/>
    <property type="evidence" value="ECO:0007669"/>
    <property type="project" value="TreeGrafter"/>
</dbReference>
<dbReference type="PANTHER" id="PTHR21286">
    <property type="entry name" value="NUCLEAR PORE COMPLEX PROTEIN NUP160"/>
    <property type="match status" value="1"/>
</dbReference>
<dbReference type="InterPro" id="IPR056536">
    <property type="entry name" value="TPR_NUP160_C"/>
</dbReference>
<gene>
    <name evidence="2" type="ORF">L195_g016201</name>
</gene>
<dbReference type="ExpressionAtlas" id="A0A2K3MQH0">
    <property type="expression patterns" value="baseline"/>
</dbReference>
<comment type="caution">
    <text evidence="2">The sequence shown here is derived from an EMBL/GenBank/DDBJ whole genome shotgun (WGS) entry which is preliminary data.</text>
</comment>
<feature type="non-terminal residue" evidence="2">
    <location>
        <position position="1"/>
    </location>
</feature>
<feature type="domain" description="NUP160 C-terminal TPR" evidence="1">
    <location>
        <begin position="16"/>
        <end position="276"/>
    </location>
</feature>
<proteinExistence type="predicted"/>
<dbReference type="AlphaFoldDB" id="A0A2K3MQH0"/>
<evidence type="ECO:0000259" key="1">
    <source>
        <dbReference type="Pfam" id="PF23347"/>
    </source>
</evidence>
<dbReference type="EMBL" id="ASHM01011149">
    <property type="protein sequence ID" value="PNX93053.1"/>
    <property type="molecule type" value="Genomic_DNA"/>
</dbReference>
<protein>
    <submittedName>
        <fullName evidence="2">Suppressor of auxin resistance 1 protein</fullName>
    </submittedName>
</protein>
<evidence type="ECO:0000313" key="2">
    <source>
        <dbReference type="EMBL" id="PNX93053.1"/>
    </source>
</evidence>
<dbReference type="Pfam" id="PF23347">
    <property type="entry name" value="TPR_Nup160_C"/>
    <property type="match status" value="1"/>
</dbReference>
<dbReference type="STRING" id="57577.A0A2K3MQH0"/>
<dbReference type="InterPro" id="IPR021717">
    <property type="entry name" value="Nucleoporin_Nup160"/>
</dbReference>